<feature type="binding site" evidence="12">
    <location>
        <position position="199"/>
    </location>
    <ligand>
        <name>ATP</name>
        <dbReference type="ChEBI" id="CHEBI:30616"/>
    </ligand>
</feature>
<dbReference type="GO" id="GO:1904812">
    <property type="term" value="P:rRNA acetylation involved in maturation of SSU-rRNA"/>
    <property type="evidence" value="ECO:0007669"/>
    <property type="project" value="TreeGrafter"/>
</dbReference>
<dbReference type="Gene3D" id="3.40.50.11040">
    <property type="match status" value="1"/>
</dbReference>
<evidence type="ECO:0000256" key="12">
    <source>
        <dbReference type="HAMAP-Rule" id="MF_01886"/>
    </source>
</evidence>
<evidence type="ECO:0000256" key="3">
    <source>
        <dbReference type="ARBA" id="ARBA00022679"/>
    </source>
</evidence>
<dbReference type="HAMAP" id="MF_01886">
    <property type="entry name" value="tRNA_acetyltr_TmcA"/>
    <property type="match status" value="1"/>
</dbReference>
<protein>
    <recommendedName>
        <fullName evidence="12">tRNA(Met) cytidine acetyltransferase TmcA</fullName>
        <ecNumber evidence="12">2.3.1.193</ecNumber>
    </recommendedName>
</protein>
<dbReference type="SUPFAM" id="SSF55729">
    <property type="entry name" value="Acyl-CoA N-acyltransferases (Nat)"/>
    <property type="match status" value="1"/>
</dbReference>
<accession>A0A0F2LNC8</accession>
<dbReference type="PATRIC" id="fig|1326980.8.peg.1030"/>
<comment type="catalytic activity">
    <reaction evidence="9">
        <text>a cytidine in tRNA + acetyl-CoA + ATP + H2O = an N(4)-acetylcytidine in tRNA + ADP + phosphate + CoA + H(+)</text>
        <dbReference type="Rhea" id="RHEA:53876"/>
        <dbReference type="Rhea" id="RHEA-COMP:13670"/>
        <dbReference type="Rhea" id="RHEA-COMP:13671"/>
        <dbReference type="ChEBI" id="CHEBI:15377"/>
        <dbReference type="ChEBI" id="CHEBI:15378"/>
        <dbReference type="ChEBI" id="CHEBI:30616"/>
        <dbReference type="ChEBI" id="CHEBI:43474"/>
        <dbReference type="ChEBI" id="CHEBI:57287"/>
        <dbReference type="ChEBI" id="CHEBI:57288"/>
        <dbReference type="ChEBI" id="CHEBI:74900"/>
        <dbReference type="ChEBI" id="CHEBI:82748"/>
        <dbReference type="ChEBI" id="CHEBI:456216"/>
    </reaction>
</comment>
<feature type="domain" description="N-acetyltransferase" evidence="13">
    <location>
        <begin position="401"/>
        <end position="582"/>
    </location>
</feature>
<dbReference type="Pfam" id="PF13718">
    <property type="entry name" value="GNAT_acetyltr_2"/>
    <property type="match status" value="1"/>
</dbReference>
<evidence type="ECO:0000256" key="10">
    <source>
        <dbReference type="ARBA" id="ARBA00049889"/>
    </source>
</evidence>
<dbReference type="Gene3D" id="3.40.50.300">
    <property type="entry name" value="P-loop containing nucleotide triphosphate hydrolases"/>
    <property type="match status" value="1"/>
</dbReference>
<dbReference type="GO" id="GO:0002101">
    <property type="term" value="P:tRNA wobble cytosine modification"/>
    <property type="evidence" value="ECO:0007669"/>
    <property type="project" value="UniProtKB-UniRule"/>
</dbReference>
<dbReference type="GO" id="GO:0000049">
    <property type="term" value="F:tRNA binding"/>
    <property type="evidence" value="ECO:0007669"/>
    <property type="project" value="UniProtKB-UniRule"/>
</dbReference>
<keyword evidence="6 12" id="KW-0067">ATP-binding</keyword>
<proteinExistence type="inferred from homology"/>
<keyword evidence="2 12" id="KW-0820">tRNA-binding</keyword>
<dbReference type="InterPro" id="IPR000182">
    <property type="entry name" value="GNAT_dom"/>
</dbReference>
<dbReference type="InterPro" id="IPR007807">
    <property type="entry name" value="TcmA/NAT10_helicase"/>
</dbReference>
<comment type="function">
    <text evidence="12">Catalyzes the formation of N(4)-acetylcytidine (ac(4)C) at the wobble position of tRNA(Met), by using acetyl-CoA as an acetyl donor and ATP (or GTP).</text>
</comment>
<comment type="caution">
    <text evidence="12">Lacks conserved residue(s) required for the propagation of feature annotation.</text>
</comment>
<dbReference type="InterPro" id="IPR024914">
    <property type="entry name" value="tRNA_acetyltr_TmcA"/>
</dbReference>
<comment type="catalytic activity">
    <reaction evidence="12">
        <text>cytidine(34) in elongator tRNA(Met) + acetyl-CoA + ATP + H2O = N(4)-acetylcytidine(34) in elongator tRNA(Met) + ADP + phosphate + CoA + H(+)</text>
        <dbReference type="Rhea" id="RHEA:43788"/>
        <dbReference type="Rhea" id="RHEA-COMP:10693"/>
        <dbReference type="Rhea" id="RHEA-COMP:10694"/>
        <dbReference type="ChEBI" id="CHEBI:15377"/>
        <dbReference type="ChEBI" id="CHEBI:15378"/>
        <dbReference type="ChEBI" id="CHEBI:30616"/>
        <dbReference type="ChEBI" id="CHEBI:43474"/>
        <dbReference type="ChEBI" id="CHEBI:57287"/>
        <dbReference type="ChEBI" id="CHEBI:57288"/>
        <dbReference type="ChEBI" id="CHEBI:74900"/>
        <dbReference type="ChEBI" id="CHEBI:82748"/>
        <dbReference type="ChEBI" id="CHEBI:456216"/>
        <dbReference type="EC" id="2.3.1.193"/>
    </reaction>
</comment>
<dbReference type="GO" id="GO:0005524">
    <property type="term" value="F:ATP binding"/>
    <property type="evidence" value="ECO:0007669"/>
    <property type="project" value="UniProtKB-UniRule"/>
</dbReference>
<dbReference type="InterPro" id="IPR013562">
    <property type="entry name" value="TmcA/NAT10_N"/>
</dbReference>
<dbReference type="InterPro" id="IPR027417">
    <property type="entry name" value="P-loop_NTPase"/>
</dbReference>
<evidence type="ECO:0000256" key="5">
    <source>
        <dbReference type="ARBA" id="ARBA00022741"/>
    </source>
</evidence>
<dbReference type="PANTHER" id="PTHR10925">
    <property type="entry name" value="N-ACETYLTRANSFERASE 10"/>
    <property type="match status" value="1"/>
</dbReference>
<dbReference type="GO" id="GO:0051392">
    <property type="term" value="F:tRNA cytidine N4-acetyltransferase activity"/>
    <property type="evidence" value="ECO:0007669"/>
    <property type="project" value="UniProtKB-UniRule"/>
</dbReference>
<evidence type="ECO:0000313" key="14">
    <source>
        <dbReference type="EMBL" id="KJR79083.1"/>
    </source>
</evidence>
<comment type="caution">
    <text evidence="14">The sequence shown here is derived from an EMBL/GenBank/DDBJ whole genome shotgun (WGS) entry which is preliminary data.</text>
</comment>
<dbReference type="Pfam" id="PF08351">
    <property type="entry name" value="TmcA_N"/>
    <property type="match status" value="1"/>
</dbReference>
<comment type="catalytic activity">
    <reaction evidence="11">
        <text>a cytidine in mRNA + acetyl-CoA + ATP + H2O = an N(4)-acetylcytidine in mRNA + ADP + phosphate + CoA + H(+)</text>
        <dbReference type="Rhea" id="RHEA:58480"/>
        <dbReference type="Rhea" id="RHEA-COMP:15145"/>
        <dbReference type="Rhea" id="RHEA-COMP:15146"/>
        <dbReference type="ChEBI" id="CHEBI:15377"/>
        <dbReference type="ChEBI" id="CHEBI:15378"/>
        <dbReference type="ChEBI" id="CHEBI:30616"/>
        <dbReference type="ChEBI" id="CHEBI:43474"/>
        <dbReference type="ChEBI" id="CHEBI:57287"/>
        <dbReference type="ChEBI" id="CHEBI:57288"/>
        <dbReference type="ChEBI" id="CHEBI:74900"/>
        <dbReference type="ChEBI" id="CHEBI:82748"/>
        <dbReference type="ChEBI" id="CHEBI:456216"/>
    </reaction>
</comment>
<evidence type="ECO:0000256" key="11">
    <source>
        <dbReference type="ARBA" id="ARBA00049914"/>
    </source>
</evidence>
<dbReference type="InterPro" id="IPR032672">
    <property type="entry name" value="TmcA/NAT10/Kre33"/>
</dbReference>
<organism evidence="14">
    <name type="scientific">Candidatus Aramenus sulfurataquae</name>
    <dbReference type="NCBI Taxonomy" id="1326980"/>
    <lineage>
        <taxon>Archaea</taxon>
        <taxon>Thermoproteota</taxon>
        <taxon>Thermoprotei</taxon>
        <taxon>Sulfolobales</taxon>
        <taxon>Sulfolobaceae</taxon>
        <taxon>Candidatus Aramenus</taxon>
    </lineage>
</organism>
<reference evidence="14" key="1">
    <citation type="submission" date="2015-03" db="EMBL/GenBank/DDBJ databases">
        <title>Metagenome Sequencing of an Archaeal-Dominated Microbial Community from a Hot Spring at the Los Azufres Geothermal Field, Mexico.</title>
        <authorList>
            <person name="Servin-Garciduenas L.E."/>
            <person name="Martinez-Romero E."/>
        </authorList>
    </citation>
    <scope>NUCLEOTIDE SEQUENCE [LARGE SCALE GENOMIC DNA]</scope>
    <source>
        <strain evidence="14">AZ1-454</strain>
    </source>
</reference>
<evidence type="ECO:0000256" key="8">
    <source>
        <dbReference type="ARBA" id="ARBA00023315"/>
    </source>
</evidence>
<keyword evidence="1 12" id="KW-0963">Cytoplasm</keyword>
<keyword evidence="4 12" id="KW-0819">tRNA processing</keyword>
<comment type="catalytic activity">
    <reaction evidence="10">
        <text>a cytidine in RNA + acetyl-CoA + ATP + H2O = an N(4)-acetylcytidine in RNA + ADP + phosphate + CoA + H(+)</text>
        <dbReference type="Rhea" id="RHEA:82211"/>
        <dbReference type="Rhea" id="RHEA-COMP:15704"/>
        <dbReference type="Rhea" id="RHEA-COMP:19834"/>
        <dbReference type="ChEBI" id="CHEBI:15377"/>
        <dbReference type="ChEBI" id="CHEBI:15378"/>
        <dbReference type="ChEBI" id="CHEBI:30616"/>
        <dbReference type="ChEBI" id="CHEBI:43474"/>
        <dbReference type="ChEBI" id="CHEBI:57287"/>
        <dbReference type="ChEBI" id="CHEBI:57288"/>
        <dbReference type="ChEBI" id="CHEBI:74900"/>
        <dbReference type="ChEBI" id="CHEBI:82748"/>
        <dbReference type="ChEBI" id="CHEBI:456216"/>
    </reaction>
</comment>
<evidence type="ECO:0000256" key="2">
    <source>
        <dbReference type="ARBA" id="ARBA00022555"/>
    </source>
</evidence>
<evidence type="ECO:0000256" key="4">
    <source>
        <dbReference type="ARBA" id="ARBA00022694"/>
    </source>
</evidence>
<name>A0A0F2LNC8_9CREN</name>
<feature type="binding site" evidence="12">
    <location>
        <position position="373"/>
    </location>
    <ligand>
        <name>ATP</name>
        <dbReference type="ChEBI" id="CHEBI:30616"/>
    </ligand>
</feature>
<dbReference type="AlphaFoldDB" id="A0A0F2LNC8"/>
<dbReference type="PANTHER" id="PTHR10925:SF5">
    <property type="entry name" value="RNA CYTIDINE ACETYLTRANSFERASE"/>
    <property type="match status" value="1"/>
</dbReference>
<comment type="subcellular location">
    <subcellularLocation>
        <location evidence="12">Cytoplasm</location>
    </subcellularLocation>
</comment>
<dbReference type="EC" id="2.3.1.193" evidence="12"/>
<comment type="similarity">
    <text evidence="12">Belongs to the TmcA family.</text>
</comment>
<dbReference type="EMBL" id="JZWS02000001">
    <property type="protein sequence ID" value="MCL7343167.1"/>
    <property type="molecule type" value="Genomic_DNA"/>
</dbReference>
<reference evidence="15" key="2">
    <citation type="submission" date="2022-05" db="EMBL/GenBank/DDBJ databases">
        <title>Metagenome Sequencing of an Archaeal-Dominated Microbial Community from a Hot Spring at the Los Azufres Geothermal Field, Mexico.</title>
        <authorList>
            <person name="Marin-Paredes R."/>
            <person name="Martinez-Romero E."/>
            <person name="Servin-Garciduenas L.E."/>
        </authorList>
    </citation>
    <scope>NUCLEOTIDE SEQUENCE</scope>
    <source>
        <strain evidence="15">AZ1-454</strain>
    </source>
</reference>
<dbReference type="GO" id="GO:0051391">
    <property type="term" value="P:tRNA acetylation"/>
    <property type="evidence" value="ECO:0007669"/>
    <property type="project" value="UniProtKB-UniRule"/>
</dbReference>
<evidence type="ECO:0000256" key="6">
    <source>
        <dbReference type="ARBA" id="ARBA00022840"/>
    </source>
</evidence>
<dbReference type="InterPro" id="IPR016181">
    <property type="entry name" value="Acyl_CoA_acyltransferase"/>
</dbReference>
<sequence>MKFLELFKDAKKGFYRYFFFLQGKESLNMAMEVLDEYLGFNESATVAYAFHPWVEGSKERLKEFKKLYGELVDIDYSSSEKYLGSTFDVAVLDAVDDFRPNYVARLSDMARGGGIVLLYSDDIKVNKLYKSSLTRRGVAKDLFEERFIRLAKTRRGVVYVDDNEERVNSFSSAETSLPKKRGGFNVPKRLYELCLTDDQAKVLEEFDFVEEDGKRVFSVVAPRGRGKSFSVGLALSWFMVKKQDEGTSIVLTSPSYYSSSEVINAVLRGAKAFNVKVKLNESREGKIMSLRIGNSRIRWLAPDLAKDEDGDLIVIDEAAALGIENLDLIMRRWEKVVLVTTVHGYEGSGKSFLKYVNNLKVPSQMVKLSFPIRFAKGDPVEKLMYDAFLLDAEPEDMNVSDGVREITQEEMFSNEELLRQVYSILVSAHYRNSPDDLMVLGDLAFQRVFVELPGIAVGQVVEEGGLDEEEITAIIHSEGNEGNLIPHRIIKYMRAANFGKLKGWRVMRIAVVPSLQGQGHGSALLRKIEEEGARAGIDWIGSSFVAEVKVLGFWLKNGYTPVYLASRKNEGLGGYSVIVMKGISKEGKRLESSLSILLKEKILRTSHQVYFNVNPLALIKILMATPSLGIGDLAEIHRAKILAYLNGEIAFNTASESIHLLVEKYFYEKPINVDEVSLASLFSRSFQGKSWYHAGIYLGLKPREVEEKAKEAISKILSYYYPETEDKVNL</sequence>
<gene>
    <name evidence="12" type="primary">tmcA</name>
    <name evidence="15" type="ORF">TQ35_001075</name>
    <name evidence="14" type="ORF">TQ35_03900</name>
</gene>
<keyword evidence="7 12" id="KW-0694">RNA-binding</keyword>
<dbReference type="EMBL" id="JZWS01000024">
    <property type="protein sequence ID" value="KJR79083.1"/>
    <property type="molecule type" value="Genomic_DNA"/>
</dbReference>
<keyword evidence="3 12" id="KW-0808">Transferase</keyword>
<evidence type="ECO:0000259" key="13">
    <source>
        <dbReference type="PROSITE" id="PS51186"/>
    </source>
</evidence>
<dbReference type="Pfam" id="PF05127">
    <property type="entry name" value="NAT10_TcmA_helicase"/>
    <property type="match status" value="1"/>
</dbReference>
<evidence type="ECO:0000256" key="1">
    <source>
        <dbReference type="ARBA" id="ARBA00022490"/>
    </source>
</evidence>
<keyword evidence="5 12" id="KW-0547">Nucleotide-binding</keyword>
<dbReference type="Gene3D" id="3.40.630.30">
    <property type="match status" value="1"/>
</dbReference>
<dbReference type="SUPFAM" id="SSF52540">
    <property type="entry name" value="P-loop containing nucleoside triphosphate hydrolases"/>
    <property type="match status" value="1"/>
</dbReference>
<evidence type="ECO:0000256" key="9">
    <source>
        <dbReference type="ARBA" id="ARBA00049883"/>
    </source>
</evidence>
<dbReference type="GO" id="GO:1990883">
    <property type="term" value="F:18S rRNA cytidine N-acetyltransferase activity"/>
    <property type="evidence" value="ECO:0007669"/>
    <property type="project" value="TreeGrafter"/>
</dbReference>
<keyword evidence="8 12" id="KW-0012">Acyltransferase</keyword>
<dbReference type="CDD" id="cd04301">
    <property type="entry name" value="NAT_SF"/>
    <property type="match status" value="1"/>
</dbReference>
<dbReference type="PROSITE" id="PS51186">
    <property type="entry name" value="GNAT"/>
    <property type="match status" value="1"/>
</dbReference>
<dbReference type="GO" id="GO:0005737">
    <property type="term" value="C:cytoplasm"/>
    <property type="evidence" value="ECO:0007669"/>
    <property type="project" value="UniProtKB-SubCell"/>
</dbReference>
<evidence type="ECO:0000313" key="15">
    <source>
        <dbReference type="EMBL" id="MCL7343167.1"/>
    </source>
</evidence>
<feature type="binding site" evidence="12">
    <location>
        <begin position="509"/>
        <end position="511"/>
    </location>
    <ligand>
        <name>acetyl-CoA</name>
        <dbReference type="ChEBI" id="CHEBI:57288"/>
    </ligand>
</feature>
<evidence type="ECO:0000256" key="7">
    <source>
        <dbReference type="ARBA" id="ARBA00022884"/>
    </source>
</evidence>